<name>A0A3N6LV03_NATCH</name>
<dbReference type="Gene3D" id="2.130.10.10">
    <property type="entry name" value="YVTN repeat-like/Quinoprotein amine dehydrogenase"/>
    <property type="match status" value="1"/>
</dbReference>
<dbReference type="InterPro" id="IPR006311">
    <property type="entry name" value="TAT_signal"/>
</dbReference>
<dbReference type="EMBL" id="REGA01000015">
    <property type="protein sequence ID" value="RQG92557.1"/>
    <property type="molecule type" value="Genomic_DNA"/>
</dbReference>
<dbReference type="PROSITE" id="PS51318">
    <property type="entry name" value="TAT"/>
    <property type="match status" value="1"/>
</dbReference>
<dbReference type="Gene3D" id="2.140.10.10">
    <property type="entry name" value="Quinoprotein alcohol dehydrogenase-like superfamily"/>
    <property type="match status" value="1"/>
</dbReference>
<feature type="domain" description="Pyrrolo-quinoline quinone repeat" evidence="1">
    <location>
        <begin position="317"/>
        <end position="456"/>
    </location>
</feature>
<dbReference type="SUPFAM" id="SSF50998">
    <property type="entry name" value="Quinoprotein alcohol dehydrogenase-like"/>
    <property type="match status" value="2"/>
</dbReference>
<organism evidence="2 3">
    <name type="scientific">Natrarchaeobius chitinivorans</name>
    <dbReference type="NCBI Taxonomy" id="1679083"/>
    <lineage>
        <taxon>Archaea</taxon>
        <taxon>Methanobacteriati</taxon>
        <taxon>Methanobacteriota</taxon>
        <taxon>Stenosarchaea group</taxon>
        <taxon>Halobacteria</taxon>
        <taxon>Halobacteriales</taxon>
        <taxon>Natrialbaceae</taxon>
        <taxon>Natrarchaeobius</taxon>
    </lineage>
</organism>
<dbReference type="InterPro" id="IPR015943">
    <property type="entry name" value="WD40/YVTN_repeat-like_dom_sf"/>
</dbReference>
<dbReference type="Pfam" id="PF13360">
    <property type="entry name" value="PQQ_2"/>
    <property type="match status" value="1"/>
</dbReference>
<evidence type="ECO:0000259" key="1">
    <source>
        <dbReference type="Pfam" id="PF13360"/>
    </source>
</evidence>
<dbReference type="Gene3D" id="2.40.128.630">
    <property type="match status" value="1"/>
</dbReference>
<dbReference type="PANTHER" id="PTHR34512:SF30">
    <property type="entry name" value="OUTER MEMBRANE PROTEIN ASSEMBLY FACTOR BAMB"/>
    <property type="match status" value="1"/>
</dbReference>
<keyword evidence="3" id="KW-1185">Reference proteome</keyword>
<dbReference type="AlphaFoldDB" id="A0A3N6LV03"/>
<comment type="caution">
    <text evidence="2">The sequence shown here is derived from an EMBL/GenBank/DDBJ whole genome shotgun (WGS) entry which is preliminary data.</text>
</comment>
<dbReference type="Proteomes" id="UP000282323">
    <property type="component" value="Unassembled WGS sequence"/>
</dbReference>
<dbReference type="OrthoDB" id="145878at2157"/>
<reference evidence="2 3" key="1">
    <citation type="submission" date="2018-10" db="EMBL/GenBank/DDBJ databases">
        <title>Natrarchaeobius chitinivorans gen. nov., sp. nov., and Natrarchaeobius haloalkaliphilus sp. nov., alkaliphilic, chitin-utilizing haloarchaea from hypersaline alkaline lakes.</title>
        <authorList>
            <person name="Sorokin D.Y."/>
            <person name="Elcheninov A.G."/>
            <person name="Kostrikina N.A."/>
            <person name="Bale N.J."/>
            <person name="Sinninghe Damste J.S."/>
            <person name="Khijniak T.V."/>
            <person name="Kublanov I.V."/>
            <person name="Toshchakov S.V."/>
        </authorList>
    </citation>
    <scope>NUCLEOTIDE SEQUENCE [LARGE SCALE GENOMIC DNA]</scope>
    <source>
        <strain evidence="2 3">AArcht4T</strain>
    </source>
</reference>
<sequence>MTRAPHLDRRAVLATAGSILLAGCLGSGRPPSLLEADPTPATREADWRMYGRDPGRSRFVPDASLPRDGVDVAWQRSTGASGWLPPIVATGTVYCQYANGLFVLDVETGEGSLAKTHGGFGRGTGPMAFGSTELYRDGVLIVPYGDPVGGYAADPDGWPAEVDGLGERRSRWWTDGETATPEFPGGSAADFPWLASPVVADGSVVSVHPTAGIVSAVDGNDGSPRWRYELENADLDAQYPFTPLGHVVDTASGTVVVMGRIAGRPAYVGIDLADGSLEWTDGEDTASERAVDEQDSLSARDGSVYSVDRAASGRELRVLEVDAATGDRGWERPLARTGHVGIAVDETTVFHVGLEADGGSDPFAVTALSRTDGTVYWETTVDDSPGNVWSAHAPPPTVAGEHLLVPGGLGLHAFDRRSGDHLWTFTETVGTSGGGETERAGLTPAVVSDDRIVLGTTVMLYCLEGGR</sequence>
<dbReference type="InterPro" id="IPR002372">
    <property type="entry name" value="PQQ_rpt_dom"/>
</dbReference>
<evidence type="ECO:0000313" key="3">
    <source>
        <dbReference type="Proteomes" id="UP000282323"/>
    </source>
</evidence>
<dbReference type="InterPro" id="IPR011047">
    <property type="entry name" value="Quinoprotein_ADH-like_sf"/>
</dbReference>
<dbReference type="InterPro" id="IPR018391">
    <property type="entry name" value="PQQ_b-propeller_rpt"/>
</dbReference>
<dbReference type="RefSeq" id="WP_124196647.1">
    <property type="nucleotide sequence ID" value="NZ_REGA01000015.1"/>
</dbReference>
<evidence type="ECO:0000313" key="2">
    <source>
        <dbReference type="EMBL" id="RQG92557.1"/>
    </source>
</evidence>
<accession>A0A3N6LV03</accession>
<dbReference type="PROSITE" id="PS51257">
    <property type="entry name" value="PROKAR_LIPOPROTEIN"/>
    <property type="match status" value="1"/>
</dbReference>
<gene>
    <name evidence="2" type="ORF">EA473_16240</name>
</gene>
<protein>
    <recommendedName>
        <fullName evidence="1">Pyrrolo-quinoline quinone repeat domain-containing protein</fullName>
    </recommendedName>
</protein>
<dbReference type="SMART" id="SM00564">
    <property type="entry name" value="PQQ"/>
    <property type="match status" value="3"/>
</dbReference>
<dbReference type="PANTHER" id="PTHR34512">
    <property type="entry name" value="CELL SURFACE PROTEIN"/>
    <property type="match status" value="1"/>
</dbReference>
<proteinExistence type="predicted"/>